<organism evidence="3 5">
    <name type="scientific">Komagataeibacter nataicola</name>
    <dbReference type="NCBI Taxonomy" id="265960"/>
    <lineage>
        <taxon>Bacteria</taxon>
        <taxon>Pseudomonadati</taxon>
        <taxon>Pseudomonadota</taxon>
        <taxon>Alphaproteobacteria</taxon>
        <taxon>Acetobacterales</taxon>
        <taxon>Acetobacteraceae</taxon>
        <taxon>Komagataeibacter</taxon>
    </lineage>
</organism>
<evidence type="ECO:0000313" key="6">
    <source>
        <dbReference type="Proteomes" id="UP000247512"/>
    </source>
</evidence>
<reference evidence="3 5" key="1">
    <citation type="submission" date="2017-02" db="EMBL/GenBank/DDBJ databases">
        <title>zhang.</title>
        <authorList>
            <person name="Zhang H."/>
        </authorList>
    </citation>
    <scope>NUCLEOTIDE SEQUENCE [LARGE SCALE GENOMIC DNA]</scope>
    <source>
        <strain evidence="3 5">RZS01</strain>
        <plasmid evidence="5">pkna01</plasmid>
        <plasmid evidence="3">pKNA01</plasmid>
    </source>
</reference>
<feature type="region of interest" description="Disordered" evidence="1">
    <location>
        <begin position="59"/>
        <end position="91"/>
    </location>
</feature>
<dbReference type="InterPro" id="IPR040677">
    <property type="entry name" value="LPD7"/>
</dbReference>
<evidence type="ECO:0000313" key="5">
    <source>
        <dbReference type="Proteomes" id="UP000189683"/>
    </source>
</evidence>
<dbReference type="KEGG" id="kna:B0W47_16700"/>
<evidence type="ECO:0000313" key="3">
    <source>
        <dbReference type="EMBL" id="AQU89220.1"/>
    </source>
</evidence>
<evidence type="ECO:0000313" key="4">
    <source>
        <dbReference type="EMBL" id="PYD66265.1"/>
    </source>
</evidence>
<sequence length="508" mass="57722">MSITNNKNMRWMRYQGGIDVLCDKDIADAKKCYEYFLKNQEDNKKVSFNEFIAMMQRNEEGNTPPVIEEDTKKVKKSSGDEEDFGNSVEPLYTDEEDDEKSKFWVNMTQKGYHAGYGPLHFDIQNKHVTMNLPNGVPLEDHGNILKYKSHEHMDAESAQKMANLIQQKGWTTVQVKGSKDFKQMVAKACLAMDPPVLTNVKLPESMMENAIRSKMDAFIKNIKPNESQNPSGPDRALENLANTKAWALQMIEALSNKIPSVEEIATPKITERKKKTEAVRGDLTALIIYIKEFKLKNNVGRFSFRNPAWKQMKLMEKELRRQQSKFRVVATNEKDDIRKISCLSQMTREQRLEIGHRMAPEIQQLKSFLDHADDFEMAIKGGNDAMIGMFQIPGNMITIPYGLEYVIDAKANAEKQATPAPAPVEPPKPAPLDERIEKHEPVKPENKSEINQDNKEKEKPASNPDARIPQTDKAPPKTVAPSLLQVHTATSEPSHDDDDHDDYSLPTP</sequence>
<protein>
    <recommendedName>
        <fullName evidence="2">Large polyvalent protein-associated domain-containing protein</fullName>
    </recommendedName>
</protein>
<dbReference type="AlphaFoldDB" id="A0A9N7H3D8"/>
<geneLocation type="plasmid" evidence="5">
    <name>pkna01</name>
</geneLocation>
<evidence type="ECO:0000259" key="2">
    <source>
        <dbReference type="Pfam" id="PF18821"/>
    </source>
</evidence>
<dbReference type="Pfam" id="PF18821">
    <property type="entry name" value="LPD7"/>
    <property type="match status" value="1"/>
</dbReference>
<geneLocation type="plasmid" evidence="3">
    <name>pKNA01</name>
</geneLocation>
<evidence type="ECO:0000256" key="1">
    <source>
        <dbReference type="SAM" id="MobiDB-lite"/>
    </source>
</evidence>
<keyword evidence="6" id="KW-1185">Reference proteome</keyword>
<dbReference type="EMBL" id="NIRT01000013">
    <property type="protein sequence ID" value="PYD66265.1"/>
    <property type="molecule type" value="Genomic_DNA"/>
</dbReference>
<keyword evidence="3" id="KW-0614">Plasmid</keyword>
<feature type="compositionally biased region" description="Pro residues" evidence="1">
    <location>
        <begin position="420"/>
        <end position="430"/>
    </location>
</feature>
<feature type="compositionally biased region" description="Basic and acidic residues" evidence="1">
    <location>
        <begin position="431"/>
        <end position="460"/>
    </location>
</feature>
<feature type="domain" description="Large polyvalent protein-associated" evidence="2">
    <location>
        <begin position="134"/>
        <end position="192"/>
    </location>
</feature>
<dbReference type="RefSeq" id="WP_078528368.1">
    <property type="nucleotide sequence ID" value="NZ_CP019876.1"/>
</dbReference>
<gene>
    <name evidence="3" type="ORF">B0W47_16700</name>
    <name evidence="4" type="ORF">CDI09_08950</name>
</gene>
<reference evidence="4 6" key="2">
    <citation type="submission" date="2017-06" db="EMBL/GenBank/DDBJ databases">
        <title>A draft genome sequence of Komagataeibacter nataicola LMG 1536.</title>
        <authorList>
            <person name="Skraban J."/>
            <person name="Cleenwerck I."/>
            <person name="Vandamme P."/>
            <person name="Trcek J."/>
        </authorList>
    </citation>
    <scope>NUCLEOTIDE SEQUENCE [LARGE SCALE GENOMIC DNA]</scope>
    <source>
        <strain evidence="4 6">LMG 1536</strain>
    </source>
</reference>
<accession>A0A9N7H3D8</accession>
<feature type="region of interest" description="Disordered" evidence="1">
    <location>
        <begin position="416"/>
        <end position="508"/>
    </location>
</feature>
<dbReference type="Proteomes" id="UP000189683">
    <property type="component" value="Plasmid pKNA01"/>
</dbReference>
<dbReference type="Proteomes" id="UP000247512">
    <property type="component" value="Unassembled WGS sequence"/>
</dbReference>
<proteinExistence type="predicted"/>
<dbReference type="EMBL" id="CP019876">
    <property type="protein sequence ID" value="AQU89220.1"/>
    <property type="molecule type" value="Genomic_DNA"/>
</dbReference>
<name>A0A9N7H3D8_9PROT</name>